<feature type="chain" id="PRO_5031503336" evidence="2">
    <location>
        <begin position="24"/>
        <end position="434"/>
    </location>
</feature>
<protein>
    <submittedName>
        <fullName evidence="3">Uncharacterized protein</fullName>
    </submittedName>
</protein>
<evidence type="ECO:0000313" key="3">
    <source>
        <dbReference type="EMBL" id="CAD7090982.1"/>
    </source>
</evidence>
<accession>A0A7R8V2I6</accession>
<gene>
    <name evidence="3" type="ORF">HERILL_LOCUS13435</name>
</gene>
<keyword evidence="1" id="KW-0812">Transmembrane</keyword>
<evidence type="ECO:0000256" key="2">
    <source>
        <dbReference type="SAM" id="SignalP"/>
    </source>
</evidence>
<dbReference type="Proteomes" id="UP000594454">
    <property type="component" value="Chromosome 5"/>
</dbReference>
<name>A0A7R8V2I6_HERIL</name>
<evidence type="ECO:0000256" key="1">
    <source>
        <dbReference type="SAM" id="Phobius"/>
    </source>
</evidence>
<proteinExistence type="predicted"/>
<feature type="transmembrane region" description="Helical" evidence="1">
    <location>
        <begin position="372"/>
        <end position="397"/>
    </location>
</feature>
<keyword evidence="4" id="KW-1185">Reference proteome</keyword>
<dbReference type="EMBL" id="LR899013">
    <property type="protein sequence ID" value="CAD7090982.1"/>
    <property type="molecule type" value="Genomic_DNA"/>
</dbReference>
<dbReference type="OMA" id="TIANCQF"/>
<dbReference type="OrthoDB" id="6360013at2759"/>
<evidence type="ECO:0000313" key="4">
    <source>
        <dbReference type="Proteomes" id="UP000594454"/>
    </source>
</evidence>
<feature type="signal peptide" evidence="2">
    <location>
        <begin position="1"/>
        <end position="23"/>
    </location>
</feature>
<dbReference type="InParanoid" id="A0A7R8V2I6"/>
<sequence>MSAKYVKILFGFCFFTSSWQAYAHPDGENMAICIYHDTKYTCDCAYSNEPIELPIMDGNVFHVSIANCNNVVIVSNFLVNTYGLRSISFTNLRNLTLQQSALSFPQLLSSTRLIIDFNNVTIKEIQSHAFNGNIDEITFTSTQIDLIRPFAFTAFRDKAYFIKFIDTVFKLVEPQAFKKFSVTKLEITDSLFINPLPTRTFYDVEVVENLSIGNTTFNGAFSRAFSFSAVSMLAFTHNQVEKFEGECFEIKIRDSVAVRNNTFTQIHPAIFREIEVTPDSMQRSEKPEFRLIENIIHQTGDPVPIYISGNFQLVLGKLYFSTIVNCDQIRKISNLAFFKSHEDFIYLRFSENGNYLTYNQMLNIECKHSSNWLYVAIGVSCLLLLAVIVAGIVFYFVRKKQKNKLDIIMPEPKTYRETQIILQIENAGLLKTDM</sequence>
<reference evidence="3 4" key="1">
    <citation type="submission" date="2020-11" db="EMBL/GenBank/DDBJ databases">
        <authorList>
            <person name="Wallbank WR R."/>
            <person name="Pardo Diaz C."/>
            <person name="Kozak K."/>
            <person name="Martin S."/>
            <person name="Jiggins C."/>
            <person name="Moest M."/>
            <person name="Warren A I."/>
            <person name="Generalovic N T."/>
            <person name="Byers J.R.P. K."/>
            <person name="Montejo-Kovacevich G."/>
            <person name="Yen C E."/>
        </authorList>
    </citation>
    <scope>NUCLEOTIDE SEQUENCE [LARGE SCALE GENOMIC DNA]</scope>
</reference>
<dbReference type="SUPFAM" id="SSF52058">
    <property type="entry name" value="L domain-like"/>
    <property type="match status" value="1"/>
</dbReference>
<organism evidence="3 4">
    <name type="scientific">Hermetia illucens</name>
    <name type="common">Black soldier fly</name>
    <dbReference type="NCBI Taxonomy" id="343691"/>
    <lineage>
        <taxon>Eukaryota</taxon>
        <taxon>Metazoa</taxon>
        <taxon>Ecdysozoa</taxon>
        <taxon>Arthropoda</taxon>
        <taxon>Hexapoda</taxon>
        <taxon>Insecta</taxon>
        <taxon>Pterygota</taxon>
        <taxon>Neoptera</taxon>
        <taxon>Endopterygota</taxon>
        <taxon>Diptera</taxon>
        <taxon>Brachycera</taxon>
        <taxon>Stratiomyomorpha</taxon>
        <taxon>Stratiomyidae</taxon>
        <taxon>Hermetiinae</taxon>
        <taxon>Hermetia</taxon>
    </lineage>
</organism>
<keyword evidence="1" id="KW-1133">Transmembrane helix</keyword>
<dbReference type="AlphaFoldDB" id="A0A7R8V2I6"/>
<keyword evidence="2" id="KW-0732">Signal</keyword>
<dbReference type="CDD" id="cd12087">
    <property type="entry name" value="TM_EGFR-like"/>
    <property type="match status" value="1"/>
</dbReference>
<keyword evidence="1" id="KW-0472">Membrane</keyword>